<dbReference type="SUPFAM" id="SSF55781">
    <property type="entry name" value="GAF domain-like"/>
    <property type="match status" value="1"/>
</dbReference>
<evidence type="ECO:0000313" key="2">
    <source>
        <dbReference type="EMBL" id="GID67424.1"/>
    </source>
</evidence>
<proteinExistence type="predicted"/>
<evidence type="ECO:0000313" key="3">
    <source>
        <dbReference type="Proteomes" id="UP000619479"/>
    </source>
</evidence>
<keyword evidence="3" id="KW-1185">Reference proteome</keyword>
<name>A0A919IKB4_9ACTN</name>
<dbReference type="EMBL" id="BOMH01000039">
    <property type="protein sequence ID" value="GID67424.1"/>
    <property type="molecule type" value="Genomic_DNA"/>
</dbReference>
<organism evidence="2 3">
    <name type="scientific">Actinoplanes cyaneus</name>
    <dbReference type="NCBI Taxonomy" id="52696"/>
    <lineage>
        <taxon>Bacteria</taxon>
        <taxon>Bacillati</taxon>
        <taxon>Actinomycetota</taxon>
        <taxon>Actinomycetes</taxon>
        <taxon>Micromonosporales</taxon>
        <taxon>Micromonosporaceae</taxon>
        <taxon>Actinoplanes</taxon>
    </lineage>
</organism>
<gene>
    <name evidence="2" type="ORF">Acy02nite_53050</name>
</gene>
<protein>
    <recommendedName>
        <fullName evidence="1">GAF domain-containing protein</fullName>
    </recommendedName>
</protein>
<reference evidence="2" key="1">
    <citation type="submission" date="2021-01" db="EMBL/GenBank/DDBJ databases">
        <title>Whole genome shotgun sequence of Actinoplanes cyaneus NBRC 14990.</title>
        <authorList>
            <person name="Komaki H."/>
            <person name="Tamura T."/>
        </authorList>
    </citation>
    <scope>NUCLEOTIDE SEQUENCE</scope>
    <source>
        <strain evidence="2">NBRC 14990</strain>
    </source>
</reference>
<dbReference type="Proteomes" id="UP000619479">
    <property type="component" value="Unassembled WGS sequence"/>
</dbReference>
<dbReference type="Gene3D" id="3.30.450.40">
    <property type="match status" value="1"/>
</dbReference>
<feature type="domain" description="GAF" evidence="1">
    <location>
        <begin position="32"/>
        <end position="159"/>
    </location>
</feature>
<sequence>MRLTHYPQLADHGRLREIARLGLDREEHRPYLTEVVEQVADRLGTPFAVVDVLLDDAQVFLAGCGPIPGWLAEVGGTPIEWAFCTPMLEHRVPHAVEDFTLDPVHRQNPLVAVEGLRSYIGAPLISSEGFVLGGLCALDLRRRQFDDRDLEYLTDMAARTVRRIEDQAKAAS</sequence>
<dbReference type="AlphaFoldDB" id="A0A919IKB4"/>
<accession>A0A919IKB4</accession>
<dbReference type="InterPro" id="IPR029016">
    <property type="entry name" value="GAF-like_dom_sf"/>
</dbReference>
<dbReference type="RefSeq" id="WP_203745087.1">
    <property type="nucleotide sequence ID" value="NZ_BAAAUC010000009.1"/>
</dbReference>
<evidence type="ECO:0000259" key="1">
    <source>
        <dbReference type="Pfam" id="PF01590"/>
    </source>
</evidence>
<dbReference type="Pfam" id="PF01590">
    <property type="entry name" value="GAF"/>
    <property type="match status" value="1"/>
</dbReference>
<dbReference type="PANTHER" id="PTHR43102:SF2">
    <property type="entry name" value="GAF DOMAIN-CONTAINING PROTEIN"/>
    <property type="match status" value="1"/>
</dbReference>
<comment type="caution">
    <text evidence="2">The sequence shown here is derived from an EMBL/GenBank/DDBJ whole genome shotgun (WGS) entry which is preliminary data.</text>
</comment>
<dbReference type="PANTHER" id="PTHR43102">
    <property type="entry name" value="SLR1143 PROTEIN"/>
    <property type="match status" value="1"/>
</dbReference>
<dbReference type="InterPro" id="IPR003018">
    <property type="entry name" value="GAF"/>
</dbReference>